<evidence type="ECO:0000313" key="3">
    <source>
        <dbReference type="EMBL" id="KAB5593345.1"/>
    </source>
</evidence>
<feature type="compositionally biased region" description="Basic and acidic residues" evidence="1">
    <location>
        <begin position="172"/>
        <end position="190"/>
    </location>
</feature>
<name>A0A5N5QNJ3_9AGAM</name>
<dbReference type="Proteomes" id="UP000383932">
    <property type="component" value="Unassembled WGS sequence"/>
</dbReference>
<feature type="transmembrane region" description="Helical" evidence="2">
    <location>
        <begin position="70"/>
        <end position="95"/>
    </location>
</feature>
<dbReference type="AlphaFoldDB" id="A0A5N5QNJ3"/>
<dbReference type="Pfam" id="PF16015">
    <property type="entry name" value="Promethin"/>
    <property type="match status" value="1"/>
</dbReference>
<protein>
    <submittedName>
        <fullName evidence="3">Transmembrane protein</fullName>
    </submittedName>
</protein>
<dbReference type="OrthoDB" id="3159957at2759"/>
<keyword evidence="2 3" id="KW-0812">Transmembrane</keyword>
<comment type="caution">
    <text evidence="3">The sequence shown here is derived from an EMBL/GenBank/DDBJ whole genome shotgun (WGS) entry which is preliminary data.</text>
</comment>
<sequence>MSQRYQRREGGNGTLGNFFDRAYHVGESMDQTYGVPARKKLLVIGSVYPFTTVLALVFGTLALFPILTFVGFSIFVLLSFVSTALIGSLVLAGLVIFGAGTILLGIISLALGFSIFLTCSGFMTYISYRLAFHTWGSEGQGVGAWVAETMMRFGLIDVEEVRQALSTNYEPKPADNKSKPETEHAGDSETHSQLNSGVY</sequence>
<evidence type="ECO:0000256" key="1">
    <source>
        <dbReference type="SAM" id="MobiDB-lite"/>
    </source>
</evidence>
<accession>A0A5N5QNJ3</accession>
<feature type="transmembrane region" description="Helical" evidence="2">
    <location>
        <begin position="41"/>
        <end position="64"/>
    </location>
</feature>
<evidence type="ECO:0000256" key="2">
    <source>
        <dbReference type="SAM" id="Phobius"/>
    </source>
</evidence>
<feature type="region of interest" description="Disordered" evidence="1">
    <location>
        <begin position="169"/>
        <end position="199"/>
    </location>
</feature>
<reference evidence="3 4" key="1">
    <citation type="journal article" date="2019" name="Fungal Biol. Biotechnol.">
        <title>Draft genome sequence of fastidious pathogen Ceratobasidium theobromae, which causes vascular-streak dieback in Theobroma cacao.</title>
        <authorList>
            <person name="Ali S.S."/>
            <person name="Asman A."/>
            <person name="Shao J."/>
            <person name="Firmansyah A.P."/>
            <person name="Susilo A.W."/>
            <person name="Rosmana A."/>
            <person name="McMahon P."/>
            <person name="Junaid M."/>
            <person name="Guest D."/>
            <person name="Kheng T.Y."/>
            <person name="Meinhardt L.W."/>
            <person name="Bailey B.A."/>
        </authorList>
    </citation>
    <scope>NUCLEOTIDE SEQUENCE [LARGE SCALE GENOMIC DNA]</scope>
    <source>
        <strain evidence="3 4">CT2</strain>
    </source>
</reference>
<keyword evidence="2" id="KW-1133">Transmembrane helix</keyword>
<gene>
    <name evidence="3" type="ORF">CTheo_3177</name>
</gene>
<keyword evidence="2" id="KW-0472">Membrane</keyword>
<dbReference type="EMBL" id="SSOP01000039">
    <property type="protein sequence ID" value="KAB5593345.1"/>
    <property type="molecule type" value="Genomic_DNA"/>
</dbReference>
<proteinExistence type="predicted"/>
<evidence type="ECO:0000313" key="4">
    <source>
        <dbReference type="Proteomes" id="UP000383932"/>
    </source>
</evidence>
<feature type="transmembrane region" description="Helical" evidence="2">
    <location>
        <begin position="102"/>
        <end position="128"/>
    </location>
</feature>
<keyword evidence="4" id="KW-1185">Reference proteome</keyword>
<organism evidence="3 4">
    <name type="scientific">Ceratobasidium theobromae</name>
    <dbReference type="NCBI Taxonomy" id="1582974"/>
    <lineage>
        <taxon>Eukaryota</taxon>
        <taxon>Fungi</taxon>
        <taxon>Dikarya</taxon>
        <taxon>Basidiomycota</taxon>
        <taxon>Agaricomycotina</taxon>
        <taxon>Agaricomycetes</taxon>
        <taxon>Cantharellales</taxon>
        <taxon>Ceratobasidiaceae</taxon>
        <taxon>Ceratobasidium</taxon>
    </lineage>
</organism>